<dbReference type="InterPro" id="IPR013159">
    <property type="entry name" value="DnaA_C"/>
</dbReference>
<dbReference type="EMBL" id="JSAM01000044">
    <property type="protein sequence ID" value="KIA78065.1"/>
    <property type="molecule type" value="Genomic_DNA"/>
</dbReference>
<dbReference type="GO" id="GO:0005737">
    <property type="term" value="C:cytoplasm"/>
    <property type="evidence" value="ECO:0007669"/>
    <property type="project" value="UniProtKB-SubCell"/>
</dbReference>
<feature type="compositionally biased region" description="Basic and acidic residues" evidence="11">
    <location>
        <begin position="95"/>
        <end position="111"/>
    </location>
</feature>
<dbReference type="Pfam" id="PF08299">
    <property type="entry name" value="Bac_DnaA_C"/>
    <property type="match status" value="1"/>
</dbReference>
<feature type="domain" description="Chromosomal replication initiator DnaA C-terminal" evidence="13">
    <location>
        <begin position="388"/>
        <end position="456"/>
    </location>
</feature>
<feature type="region of interest" description="Domain I, interacts with DnaA modulators" evidence="8">
    <location>
        <begin position="1"/>
        <end position="113"/>
    </location>
</feature>
<evidence type="ECO:0000256" key="4">
    <source>
        <dbReference type="ARBA" id="ARBA00022741"/>
    </source>
</evidence>
<organism evidence="14 15">
    <name type="scientific">Parachlamydia acanthamoebae</name>
    <dbReference type="NCBI Taxonomy" id="83552"/>
    <lineage>
        <taxon>Bacteria</taxon>
        <taxon>Pseudomonadati</taxon>
        <taxon>Chlamydiota</taxon>
        <taxon>Chlamydiia</taxon>
        <taxon>Parachlamydiales</taxon>
        <taxon>Parachlamydiaceae</taxon>
        <taxon>Parachlamydia</taxon>
    </lineage>
</organism>
<evidence type="ECO:0000256" key="5">
    <source>
        <dbReference type="ARBA" id="ARBA00022840"/>
    </source>
</evidence>
<accession>A0A0C1CAT0</accession>
<evidence type="ECO:0000259" key="13">
    <source>
        <dbReference type="SMART" id="SM00760"/>
    </source>
</evidence>
<evidence type="ECO:0000256" key="8">
    <source>
        <dbReference type="HAMAP-Rule" id="MF_00377"/>
    </source>
</evidence>
<dbReference type="InterPro" id="IPR003593">
    <property type="entry name" value="AAA+_ATPase"/>
</dbReference>
<evidence type="ECO:0000313" key="14">
    <source>
        <dbReference type="EMBL" id="KIA78065.1"/>
    </source>
</evidence>
<dbReference type="GO" id="GO:0008289">
    <property type="term" value="F:lipid binding"/>
    <property type="evidence" value="ECO:0007669"/>
    <property type="project" value="UniProtKB-KW"/>
</dbReference>
<evidence type="ECO:0000256" key="10">
    <source>
        <dbReference type="RuleBase" id="RU004227"/>
    </source>
</evidence>
<dbReference type="InterPro" id="IPR013317">
    <property type="entry name" value="DnaA_dom"/>
</dbReference>
<dbReference type="PANTHER" id="PTHR30050:SF2">
    <property type="entry name" value="CHROMOSOMAL REPLICATION INITIATOR PROTEIN DNAA"/>
    <property type="match status" value="1"/>
</dbReference>
<dbReference type="Gene3D" id="3.30.300.180">
    <property type="match status" value="1"/>
</dbReference>
<dbReference type="InterPro" id="IPR001957">
    <property type="entry name" value="Chromosome_initiator_DnaA"/>
</dbReference>
<evidence type="ECO:0000259" key="12">
    <source>
        <dbReference type="SMART" id="SM00382"/>
    </source>
</evidence>
<name>A0A0C1CAT0_9BACT</name>
<feature type="domain" description="AAA+ ATPase" evidence="12">
    <location>
        <begin position="170"/>
        <end position="298"/>
    </location>
</feature>
<dbReference type="InterPro" id="IPR038454">
    <property type="entry name" value="DnaA_N_sf"/>
</dbReference>
<dbReference type="PATRIC" id="fig|83552.4.peg.739"/>
<feature type="region of interest" description="Domain IV, binds dsDNA" evidence="8">
    <location>
        <begin position="352"/>
        <end position="480"/>
    </location>
</feature>
<dbReference type="InterPro" id="IPR027417">
    <property type="entry name" value="P-loop_NTPase"/>
</dbReference>
<dbReference type="Gene3D" id="1.10.1750.10">
    <property type="match status" value="1"/>
</dbReference>
<feature type="binding site" evidence="8">
    <location>
        <position position="184"/>
    </location>
    <ligand>
        <name>ATP</name>
        <dbReference type="ChEBI" id="CHEBI:30616"/>
    </ligand>
</feature>
<dbReference type="SUPFAM" id="SSF52540">
    <property type="entry name" value="P-loop containing nucleoside triphosphate hydrolases"/>
    <property type="match status" value="1"/>
</dbReference>
<protein>
    <recommendedName>
        <fullName evidence="8 9">Chromosomal replication initiator protein DnaA</fullName>
    </recommendedName>
</protein>
<dbReference type="SMART" id="SM00760">
    <property type="entry name" value="Bac_DnaA_C"/>
    <property type="match status" value="1"/>
</dbReference>
<dbReference type="SMART" id="SM00382">
    <property type="entry name" value="AAA"/>
    <property type="match status" value="1"/>
</dbReference>
<keyword evidence="5 8" id="KW-0067">ATP-binding</keyword>
<feature type="binding site" evidence="8">
    <location>
        <position position="183"/>
    </location>
    <ligand>
        <name>ATP</name>
        <dbReference type="ChEBI" id="CHEBI:30616"/>
    </ligand>
</feature>
<dbReference type="AlphaFoldDB" id="A0A0C1CAT0"/>
<evidence type="ECO:0000256" key="2">
    <source>
        <dbReference type="ARBA" id="ARBA00022490"/>
    </source>
</evidence>
<dbReference type="Pfam" id="PF00308">
    <property type="entry name" value="Bac_DnaA"/>
    <property type="match status" value="1"/>
</dbReference>
<keyword evidence="2 8" id="KW-0963">Cytoplasm</keyword>
<dbReference type="GO" id="GO:0005886">
    <property type="term" value="C:plasma membrane"/>
    <property type="evidence" value="ECO:0007669"/>
    <property type="project" value="TreeGrafter"/>
</dbReference>
<feature type="binding site" evidence="8">
    <location>
        <position position="185"/>
    </location>
    <ligand>
        <name>ATP</name>
        <dbReference type="ChEBI" id="CHEBI:30616"/>
    </ligand>
</feature>
<comment type="function">
    <text evidence="8 9">Plays an essential role in the initiation and regulation of chromosomal replication. ATP-DnaA binds to the origin of replication (oriC) to initiate formation of the DNA replication initiation complex once per cell cycle. Binds the DnaA box (a 9 base pair repeat at the origin) and separates the double-stranded (ds)DNA. Forms a right-handed helical filament on oriC DNA; dsDNA binds to the exterior of the filament while single-stranded (ss)DNA is stabiized in the filament's interior. The ATP-DnaA-oriC complex binds and stabilizes one strand of the AT-rich DNA unwinding element (DUE), permitting loading of DNA polymerase. After initiation quickly degrades to an ADP-DnaA complex that is not apt for DNA replication. Binds acidic phospholipids.</text>
</comment>
<keyword evidence="6 8" id="KW-0446">Lipid-binding</keyword>
<comment type="caution">
    <text evidence="8">Lacks conserved residue(s) required for the propagation of feature annotation.</text>
</comment>
<comment type="domain">
    <text evidence="8">Domain I is involved in oligomerization and binding regulators, domain II is flexibile and of varying length in different bacteria, domain III forms the AAA+ region, while domain IV binds dsDNA.</text>
</comment>
<keyword evidence="3 8" id="KW-0235">DNA replication</keyword>
<dbReference type="SUPFAM" id="SSF48295">
    <property type="entry name" value="TrpR-like"/>
    <property type="match status" value="1"/>
</dbReference>
<dbReference type="GO" id="GO:0006270">
    <property type="term" value="P:DNA replication initiation"/>
    <property type="evidence" value="ECO:0007669"/>
    <property type="project" value="UniProtKB-UniRule"/>
</dbReference>
<dbReference type="InterPro" id="IPR020591">
    <property type="entry name" value="Chromosome_initiator_DnaA-like"/>
</dbReference>
<evidence type="ECO:0000256" key="6">
    <source>
        <dbReference type="ARBA" id="ARBA00023121"/>
    </source>
</evidence>
<dbReference type="HAMAP" id="MF_00377">
    <property type="entry name" value="DnaA_bact"/>
    <property type="match status" value="1"/>
</dbReference>
<sequence length="480" mass="54644">MSSDDNIFENFHSLFDMRAWDEFLTLQEAEIGVETVHKWLRSLKIVRYDACNLYLQAKDYFQVIWFEEHMRQKASSRLFNNNNKRIKIHIAAASERPKASKGKKEKEREGQAETAPPKFHLSFDQVDPYCTFDQFVISESNLLAHKLLCKITGFDSVSKTFIPPTSDLAAFNPIYLYGKEGTGKTHLLMATADALRKQGLSAIYTRAETFTEHVVGAIRAGEMSTFRQAYRNIDVLLIDDVHVFSRKGATQEELFHTFNTLHLSGKQIVLSSHCLPGDLQLIEPRLVSRFEWGIVLPLESLNIQEKQEMLSRKARAFNYLLNPKVSQYLLETFTSSTKALVKALEALILRSHLNLKGTSITTNPNPSIMQVKQYLADLIKEEEQTALTPHKIVQAVAEFYGIRTEDILGKAQSRDCALPRQIAMYLCRNQLKIPYMKIGDLFTRDHSTVMSSVKLIHKGIEQDKPDLSGSVSAILKKLKV</sequence>
<dbReference type="InterPro" id="IPR010921">
    <property type="entry name" value="Trp_repressor/repl_initiator"/>
</dbReference>
<dbReference type="Proteomes" id="UP000031307">
    <property type="component" value="Unassembled WGS sequence"/>
</dbReference>
<dbReference type="PANTHER" id="PTHR30050">
    <property type="entry name" value="CHROMOSOMAL REPLICATION INITIATOR PROTEIN DNAA"/>
    <property type="match status" value="1"/>
</dbReference>
<evidence type="ECO:0000256" key="1">
    <source>
        <dbReference type="ARBA" id="ARBA00006583"/>
    </source>
</evidence>
<dbReference type="PRINTS" id="PR00051">
    <property type="entry name" value="DNAA"/>
</dbReference>
<evidence type="ECO:0000313" key="15">
    <source>
        <dbReference type="Proteomes" id="UP000031307"/>
    </source>
</evidence>
<dbReference type="GO" id="GO:0006275">
    <property type="term" value="P:regulation of DNA replication"/>
    <property type="evidence" value="ECO:0007669"/>
    <property type="project" value="UniProtKB-UniRule"/>
</dbReference>
<comment type="subcellular location">
    <subcellularLocation>
        <location evidence="8">Cytoplasm</location>
    </subcellularLocation>
</comment>
<gene>
    <name evidence="14" type="primary">dnaA1</name>
    <name evidence="8" type="synonym">dnaA</name>
    <name evidence="14" type="ORF">DB43_EZ00030</name>
</gene>
<keyword evidence="4 8" id="KW-0547">Nucleotide-binding</keyword>
<reference evidence="14 15" key="1">
    <citation type="journal article" date="2014" name="Mol. Biol. Evol.">
        <title>Massive expansion of Ubiquitination-related gene families within the Chlamydiae.</title>
        <authorList>
            <person name="Domman D."/>
            <person name="Collingro A."/>
            <person name="Lagkouvardos I."/>
            <person name="Gehre L."/>
            <person name="Weinmaier T."/>
            <person name="Rattei T."/>
            <person name="Subtil A."/>
            <person name="Horn M."/>
        </authorList>
    </citation>
    <scope>NUCLEOTIDE SEQUENCE [LARGE SCALE GENOMIC DNA]</scope>
    <source>
        <strain evidence="14 15">OEW1</strain>
    </source>
</reference>
<evidence type="ECO:0000256" key="7">
    <source>
        <dbReference type="ARBA" id="ARBA00023125"/>
    </source>
</evidence>
<comment type="caution">
    <text evidence="14">The sequence shown here is derived from an EMBL/GenBank/DDBJ whole genome shotgun (WGS) entry which is preliminary data.</text>
</comment>
<dbReference type="GO" id="GO:0005524">
    <property type="term" value="F:ATP binding"/>
    <property type="evidence" value="ECO:0007669"/>
    <property type="project" value="UniProtKB-UniRule"/>
</dbReference>
<feature type="region of interest" description="Disordered" evidence="11">
    <location>
        <begin position="95"/>
        <end position="114"/>
    </location>
</feature>
<comment type="similarity">
    <text evidence="1 8 10">Belongs to the DnaA family.</text>
</comment>
<dbReference type="CDD" id="cd06571">
    <property type="entry name" value="Bac_DnaA_C"/>
    <property type="match status" value="1"/>
</dbReference>
<keyword evidence="7 8" id="KW-0238">DNA-binding</keyword>
<evidence type="ECO:0000256" key="11">
    <source>
        <dbReference type="SAM" id="MobiDB-lite"/>
    </source>
</evidence>
<evidence type="ECO:0000256" key="9">
    <source>
        <dbReference type="RuleBase" id="RU000577"/>
    </source>
</evidence>
<comment type="subunit">
    <text evidence="8">Oligomerizes as a right-handed, spiral filament on DNA at oriC.</text>
</comment>
<proteinExistence type="inferred from homology"/>
<dbReference type="GO" id="GO:0003688">
    <property type="term" value="F:DNA replication origin binding"/>
    <property type="evidence" value="ECO:0007669"/>
    <property type="project" value="UniProtKB-UniRule"/>
</dbReference>
<evidence type="ECO:0000256" key="3">
    <source>
        <dbReference type="ARBA" id="ARBA00022705"/>
    </source>
</evidence>
<feature type="binding site" evidence="8">
    <location>
        <position position="181"/>
    </location>
    <ligand>
        <name>ATP</name>
        <dbReference type="ChEBI" id="CHEBI:30616"/>
    </ligand>
</feature>
<dbReference type="Gene3D" id="3.40.50.300">
    <property type="entry name" value="P-loop containing nucleotide triphosphate hydrolases"/>
    <property type="match status" value="1"/>
</dbReference>
<dbReference type="CDD" id="cd00009">
    <property type="entry name" value="AAA"/>
    <property type="match status" value="1"/>
</dbReference>